<dbReference type="InterPro" id="IPR000571">
    <property type="entry name" value="Znf_CCCH"/>
</dbReference>
<keyword evidence="1" id="KW-0479">Metal-binding</keyword>
<proteinExistence type="predicted"/>
<keyword evidence="1" id="KW-0863">Zinc-finger</keyword>
<feature type="region of interest" description="Disordered" evidence="2">
    <location>
        <begin position="280"/>
        <end position="304"/>
    </location>
</feature>
<dbReference type="PROSITE" id="PS50103">
    <property type="entry name" value="ZF_C3H1"/>
    <property type="match status" value="1"/>
</dbReference>
<evidence type="ECO:0000259" key="3">
    <source>
        <dbReference type="PROSITE" id="PS50103"/>
    </source>
</evidence>
<dbReference type="FunFam" id="3.80.10.10:FF:002119">
    <property type="entry name" value="Uncharacterized protein"/>
    <property type="match status" value="1"/>
</dbReference>
<reference evidence="4" key="1">
    <citation type="journal article" date="2012" name="Proc. Natl. Acad. Sci. U.S.A.">
        <title>Antigenic diversity is generated by distinct evolutionary mechanisms in African trypanosome species.</title>
        <authorList>
            <person name="Jackson A.P."/>
            <person name="Berry A."/>
            <person name="Aslett M."/>
            <person name="Allison H.C."/>
            <person name="Burton P."/>
            <person name="Vavrova-Anderson J."/>
            <person name="Brown R."/>
            <person name="Browne H."/>
            <person name="Corton N."/>
            <person name="Hauser H."/>
            <person name="Gamble J."/>
            <person name="Gilderthorp R."/>
            <person name="Marcello L."/>
            <person name="McQuillan J."/>
            <person name="Otto T.D."/>
            <person name="Quail M.A."/>
            <person name="Sanders M.J."/>
            <person name="van Tonder A."/>
            <person name="Ginger M.L."/>
            <person name="Field M.C."/>
            <person name="Barry J.D."/>
            <person name="Hertz-Fowler C."/>
            <person name="Berriman M."/>
        </authorList>
    </citation>
    <scope>NUCLEOTIDE SEQUENCE</scope>
    <source>
        <strain evidence="4">IL3000</strain>
    </source>
</reference>
<dbReference type="VEuPathDB" id="TriTrypDB:TcIL3000_3_160"/>
<dbReference type="InterPro" id="IPR032675">
    <property type="entry name" value="LRR_dom_sf"/>
</dbReference>
<sequence>MAERRQPRVLGAQRTVTDVLGAKPVSGSDINSLINRCLSGAVSGTLTLAELECVLAYYARHNSRYTRAGVDDIQLLAAEILNNSTRAIMVFGELGCNFSDVELYLISVVVQYNLSLEAITINGVDVGDEAVSILCEALTKSRVSFIDLSNNPLENEAGHSLAALAHVNPYVRTIVLDDTLISEEVLDEIDVACQFNQSNFEGNGGVVEPGNASEVVRIRHRIRNIIKAKHKKIIYCVPHVLGVCPDGDMCLFSHSPMTSGAPDANANLHERIADMFASGGGLSKLSPQPKAGASWKTPDDEGRSSLRLNLGKRRLARSTKEEQESSISAWWKPLRLTLFSVTLITATACALRLWRRWEL</sequence>
<evidence type="ECO:0000256" key="1">
    <source>
        <dbReference type="PROSITE-ProRule" id="PRU00723"/>
    </source>
</evidence>
<dbReference type="AlphaFoldDB" id="G0UJP9"/>
<dbReference type="GO" id="GO:0008270">
    <property type="term" value="F:zinc ion binding"/>
    <property type="evidence" value="ECO:0007669"/>
    <property type="project" value="UniProtKB-KW"/>
</dbReference>
<accession>G0UJP9</accession>
<keyword evidence="1" id="KW-0862">Zinc</keyword>
<evidence type="ECO:0000313" key="4">
    <source>
        <dbReference type="EMBL" id="CCC89603.1"/>
    </source>
</evidence>
<feature type="domain" description="C3H1-type" evidence="3">
    <location>
        <begin position="231"/>
        <end position="257"/>
    </location>
</feature>
<gene>
    <name evidence="4" type="ORF">TCIL3000_3_160</name>
</gene>
<protein>
    <recommendedName>
        <fullName evidence="3">C3H1-type domain-containing protein</fullName>
    </recommendedName>
</protein>
<dbReference type="SUPFAM" id="SSF52047">
    <property type="entry name" value="RNI-like"/>
    <property type="match status" value="1"/>
</dbReference>
<name>G0UJP9_TRYCI</name>
<dbReference type="EMBL" id="HE575316">
    <property type="protein sequence ID" value="CCC89603.1"/>
    <property type="molecule type" value="Genomic_DNA"/>
</dbReference>
<dbReference type="Gene3D" id="3.80.10.10">
    <property type="entry name" value="Ribonuclease Inhibitor"/>
    <property type="match status" value="1"/>
</dbReference>
<evidence type="ECO:0000256" key="2">
    <source>
        <dbReference type="SAM" id="MobiDB-lite"/>
    </source>
</evidence>
<organism evidence="4">
    <name type="scientific">Trypanosoma congolense (strain IL3000)</name>
    <dbReference type="NCBI Taxonomy" id="1068625"/>
    <lineage>
        <taxon>Eukaryota</taxon>
        <taxon>Discoba</taxon>
        <taxon>Euglenozoa</taxon>
        <taxon>Kinetoplastea</taxon>
        <taxon>Metakinetoplastina</taxon>
        <taxon>Trypanosomatida</taxon>
        <taxon>Trypanosomatidae</taxon>
        <taxon>Trypanosoma</taxon>
        <taxon>Nannomonas</taxon>
    </lineage>
</organism>
<feature type="zinc finger region" description="C3H1-type" evidence="1">
    <location>
        <begin position="231"/>
        <end position="257"/>
    </location>
</feature>